<evidence type="ECO:0000313" key="4">
    <source>
        <dbReference type="Proteomes" id="UP000502433"/>
    </source>
</evidence>
<dbReference type="AlphaFoldDB" id="A0A6H2BVG8"/>
<dbReference type="SUPFAM" id="SSF52540">
    <property type="entry name" value="P-loop containing nucleoside triphosphate hydrolases"/>
    <property type="match status" value="1"/>
</dbReference>
<reference evidence="3 4" key="1">
    <citation type="submission" date="2020-04" db="EMBL/GenBank/DDBJ databases">
        <title>Genome-Wide Identification of 5-Methylcytosine Sites in Bacterial Genomes By High-Throughput Sequencing of MspJI Restriction Fragments.</title>
        <authorList>
            <person name="Wu V."/>
        </authorList>
    </citation>
    <scope>NUCLEOTIDE SEQUENCE [LARGE SCALE GENOMIC DNA]</scope>
    <source>
        <strain evidence="3 4">CCAP 1403/13f</strain>
    </source>
</reference>
<dbReference type="InterPro" id="IPR058651">
    <property type="entry name" value="HTH_VMAP-M9"/>
</dbReference>
<accession>A0A6H2BVG8</accession>
<dbReference type="Pfam" id="PF00931">
    <property type="entry name" value="NB-ARC"/>
    <property type="match status" value="1"/>
</dbReference>
<dbReference type="RefSeq" id="WP_168694837.1">
    <property type="nucleotide sequence ID" value="NZ_CP051206.1"/>
</dbReference>
<feature type="domain" description="NB-ARC" evidence="1">
    <location>
        <begin position="143"/>
        <end position="243"/>
    </location>
</feature>
<dbReference type="Pfam" id="PF26355">
    <property type="entry name" value="HTH_VMAP-M9"/>
    <property type="match status" value="1"/>
</dbReference>
<proteinExistence type="predicted"/>
<reference evidence="3 4" key="2">
    <citation type="submission" date="2020-04" db="EMBL/GenBank/DDBJ databases">
        <authorList>
            <person name="Fomenkov A."/>
            <person name="Anton B.P."/>
            <person name="Roberts R.J."/>
        </authorList>
    </citation>
    <scope>NUCLEOTIDE SEQUENCE [LARGE SCALE GENOMIC DNA]</scope>
    <source>
        <strain evidence="3 4">CCAP 1403/13f</strain>
    </source>
</reference>
<dbReference type="PANTHER" id="PTHR34704:SF1">
    <property type="entry name" value="ATPASE"/>
    <property type="match status" value="1"/>
</dbReference>
<dbReference type="GO" id="GO:0005524">
    <property type="term" value="F:ATP binding"/>
    <property type="evidence" value="ECO:0007669"/>
    <property type="project" value="UniProtKB-KW"/>
</dbReference>
<dbReference type="Gene3D" id="3.40.50.300">
    <property type="entry name" value="P-loop containing nucleotide triphosphate hydrolases"/>
    <property type="match status" value="1"/>
</dbReference>
<keyword evidence="3" id="KW-0547">Nucleotide-binding</keyword>
<sequence length="448" mass="51917">MNVTELLQFVDQVVQKQTGEHLDDLEKAILKGLWQGQTYNQIADESGYNSQNYIGDVSRKLFKILSEQLGEDINKSNFCWTIERLANSYNNSLQQVSLINNSHINWCSNNPQNSSKDREQDSYEKSYHELTIAPKITHFYGRETELQTLSHWLINQNTRLISIVGLPGIGKTTLIKRFVDLNLQNFNIIIWKNIKLSDSLDSIIAEIFKAINSEFIQTENKLTQLFNLFRQQKCLIIIDNIQELFTPGQFAGQYKAEYKDYKTFLTMITEIEHQSSLILISQEQCQEMICIDEELYPVKCLELQGLDNTDILKNQKLKDEESLSKLINLYEGNPAYLQDISSLIRNIFQGKISDFLSEGLLLTENMKYQLSELFNRLSTVEQQIVLEMSKSNKPVNREQLRESLSLSSMELINGLQSLKRRYLVTTIESDKTLFILSPVFREYVIITP</sequence>
<evidence type="ECO:0000313" key="3">
    <source>
        <dbReference type="EMBL" id="QJB43227.1"/>
    </source>
</evidence>
<dbReference type="EMBL" id="CP051206">
    <property type="protein sequence ID" value="QJB43227.1"/>
    <property type="molecule type" value="Genomic_DNA"/>
</dbReference>
<gene>
    <name evidence="3" type="ORF">HGD76_02270</name>
</gene>
<name>A0A6H2BVG8_DOLFA</name>
<dbReference type="KEGG" id="dfs:HGD76_02270"/>
<dbReference type="InterPro" id="IPR027417">
    <property type="entry name" value="P-loop_NTPase"/>
</dbReference>
<dbReference type="Proteomes" id="UP000502433">
    <property type="component" value="Chromosome"/>
</dbReference>
<protein>
    <submittedName>
        <fullName evidence="3">ATP-binding protein</fullName>
    </submittedName>
</protein>
<evidence type="ECO:0000259" key="1">
    <source>
        <dbReference type="Pfam" id="PF00931"/>
    </source>
</evidence>
<dbReference type="PANTHER" id="PTHR34704">
    <property type="entry name" value="ATPASE"/>
    <property type="match status" value="1"/>
</dbReference>
<organism evidence="3 4">
    <name type="scientific">Dolichospermum flos-aquae CCAP 1403/13F</name>
    <dbReference type="NCBI Taxonomy" id="315271"/>
    <lineage>
        <taxon>Bacteria</taxon>
        <taxon>Bacillati</taxon>
        <taxon>Cyanobacteriota</taxon>
        <taxon>Cyanophyceae</taxon>
        <taxon>Nostocales</taxon>
        <taxon>Aphanizomenonaceae</taxon>
        <taxon>Dolichospermum</taxon>
    </lineage>
</organism>
<dbReference type="PRINTS" id="PR00364">
    <property type="entry name" value="DISEASERSIST"/>
</dbReference>
<feature type="domain" description="vWA-MoxR associated protein N-terminal HTH" evidence="2">
    <location>
        <begin position="1"/>
        <end position="85"/>
    </location>
</feature>
<evidence type="ECO:0000259" key="2">
    <source>
        <dbReference type="Pfam" id="PF26355"/>
    </source>
</evidence>
<keyword evidence="3" id="KW-0067">ATP-binding</keyword>
<dbReference type="InterPro" id="IPR002182">
    <property type="entry name" value="NB-ARC"/>
</dbReference>
<dbReference type="GO" id="GO:0043531">
    <property type="term" value="F:ADP binding"/>
    <property type="evidence" value="ECO:0007669"/>
    <property type="project" value="InterPro"/>
</dbReference>